<dbReference type="RefSeq" id="WP_092903726.1">
    <property type="nucleotide sequence ID" value="NZ_FOZS01000002.1"/>
</dbReference>
<feature type="region of interest" description="Disordered" evidence="1">
    <location>
        <begin position="1"/>
        <end position="29"/>
    </location>
</feature>
<dbReference type="Proteomes" id="UP000199199">
    <property type="component" value="Unassembled WGS sequence"/>
</dbReference>
<name>A0A1I6RE69_9EURY</name>
<dbReference type="EMBL" id="FOZS01000002">
    <property type="protein sequence ID" value="SFS63019.1"/>
    <property type="molecule type" value="Genomic_DNA"/>
</dbReference>
<evidence type="ECO:0000256" key="1">
    <source>
        <dbReference type="SAM" id="MobiDB-lite"/>
    </source>
</evidence>
<organism evidence="2 3">
    <name type="scientific">Halostagnicola kamekurae</name>
    <dbReference type="NCBI Taxonomy" id="619731"/>
    <lineage>
        <taxon>Archaea</taxon>
        <taxon>Methanobacteriati</taxon>
        <taxon>Methanobacteriota</taxon>
        <taxon>Stenosarchaea group</taxon>
        <taxon>Halobacteria</taxon>
        <taxon>Halobacteriales</taxon>
        <taxon>Natrialbaceae</taxon>
        <taxon>Halostagnicola</taxon>
    </lineage>
</organism>
<proteinExistence type="predicted"/>
<dbReference type="OrthoDB" id="199039at2157"/>
<sequence length="142" mass="16120">MIDGFENETATFYTEEQTGTDEDPYGETEPVYEWTPAYEDVSVRAEQQSASYVREVYGEWPQEVYRLYVSPRAIGDVVDETETDADGNEIVTGRSYELGVAADDRVELDSVDGQFAMQPPNLQRLDSEIPEYVQLEVTKVEV</sequence>
<evidence type="ECO:0000313" key="3">
    <source>
        <dbReference type="Proteomes" id="UP000199199"/>
    </source>
</evidence>
<keyword evidence="3" id="KW-1185">Reference proteome</keyword>
<accession>A0A1I6RE69</accession>
<reference evidence="3" key="1">
    <citation type="submission" date="2016-10" db="EMBL/GenBank/DDBJ databases">
        <authorList>
            <person name="Varghese N."/>
            <person name="Submissions S."/>
        </authorList>
    </citation>
    <scope>NUCLEOTIDE SEQUENCE [LARGE SCALE GENOMIC DNA]</scope>
    <source>
        <strain evidence="3">DSM 22427</strain>
    </source>
</reference>
<gene>
    <name evidence="2" type="ORF">SAMN04488556_1734</name>
</gene>
<feature type="compositionally biased region" description="Polar residues" evidence="1">
    <location>
        <begin position="8"/>
        <end position="17"/>
    </location>
</feature>
<dbReference type="AlphaFoldDB" id="A0A1I6RE69"/>
<evidence type="ECO:0000313" key="2">
    <source>
        <dbReference type="EMBL" id="SFS63019.1"/>
    </source>
</evidence>
<protein>
    <submittedName>
        <fullName evidence="2">Uncharacterized protein</fullName>
    </submittedName>
</protein>